<dbReference type="AlphaFoldDB" id="A0A3P1CBZ2"/>
<evidence type="ECO:0000256" key="1">
    <source>
        <dbReference type="ARBA" id="ARBA00023015"/>
    </source>
</evidence>
<evidence type="ECO:0000313" key="5">
    <source>
        <dbReference type="EMBL" id="RRB10795.1"/>
    </source>
</evidence>
<dbReference type="InterPro" id="IPR011991">
    <property type="entry name" value="ArsR-like_HTH"/>
</dbReference>
<keyword evidence="3" id="KW-0804">Transcription</keyword>
<reference evidence="5 6" key="1">
    <citation type="submission" date="2018-11" db="EMBL/GenBank/DDBJ databases">
        <authorList>
            <person name="Zhou Z."/>
            <person name="Wang G."/>
        </authorList>
    </citation>
    <scope>NUCLEOTIDE SEQUENCE [LARGE SCALE GENOMIC DNA]</scope>
    <source>
        <strain evidence="5 6">KCTC42998</strain>
    </source>
</reference>
<dbReference type="SUPFAM" id="SSF46785">
    <property type="entry name" value="Winged helix' DNA-binding domain"/>
    <property type="match status" value="1"/>
</dbReference>
<dbReference type="InterPro" id="IPR000835">
    <property type="entry name" value="HTH_MarR-typ"/>
</dbReference>
<dbReference type="PROSITE" id="PS50995">
    <property type="entry name" value="HTH_MARR_2"/>
    <property type="match status" value="1"/>
</dbReference>
<dbReference type="InterPro" id="IPR036390">
    <property type="entry name" value="WH_DNA-bd_sf"/>
</dbReference>
<name>A0A3P1CBZ2_9BACT</name>
<dbReference type="InterPro" id="IPR036388">
    <property type="entry name" value="WH-like_DNA-bd_sf"/>
</dbReference>
<dbReference type="EMBL" id="RQJP01000006">
    <property type="protein sequence ID" value="RRB10795.1"/>
    <property type="molecule type" value="Genomic_DNA"/>
</dbReference>
<dbReference type="Pfam" id="PF12802">
    <property type="entry name" value="MarR_2"/>
    <property type="match status" value="1"/>
</dbReference>
<protein>
    <submittedName>
        <fullName evidence="5">MarR family transcriptional regulator</fullName>
    </submittedName>
</protein>
<dbReference type="GO" id="GO:0003700">
    <property type="term" value="F:DNA-binding transcription factor activity"/>
    <property type="evidence" value="ECO:0007669"/>
    <property type="project" value="InterPro"/>
</dbReference>
<dbReference type="CDD" id="cd00090">
    <property type="entry name" value="HTH_ARSR"/>
    <property type="match status" value="1"/>
</dbReference>
<keyword evidence="2" id="KW-0238">DNA-binding</keyword>
<dbReference type="Proteomes" id="UP000274271">
    <property type="component" value="Unassembled WGS sequence"/>
</dbReference>
<feature type="domain" description="HTH marR-type" evidence="4">
    <location>
        <begin position="24"/>
        <end position="162"/>
    </location>
</feature>
<evidence type="ECO:0000256" key="3">
    <source>
        <dbReference type="ARBA" id="ARBA00023163"/>
    </source>
</evidence>
<dbReference type="GO" id="GO:0003677">
    <property type="term" value="F:DNA binding"/>
    <property type="evidence" value="ECO:0007669"/>
    <property type="project" value="UniProtKB-KW"/>
</dbReference>
<keyword evidence="6" id="KW-1185">Reference proteome</keyword>
<organism evidence="5 6">
    <name type="scientific">Larkinella knui</name>
    <dbReference type="NCBI Taxonomy" id="2025310"/>
    <lineage>
        <taxon>Bacteria</taxon>
        <taxon>Pseudomonadati</taxon>
        <taxon>Bacteroidota</taxon>
        <taxon>Cytophagia</taxon>
        <taxon>Cytophagales</taxon>
        <taxon>Spirosomataceae</taxon>
        <taxon>Larkinella</taxon>
    </lineage>
</organism>
<dbReference type="PANTHER" id="PTHR42756">
    <property type="entry name" value="TRANSCRIPTIONAL REGULATOR, MARR"/>
    <property type="match status" value="1"/>
</dbReference>
<evidence type="ECO:0000259" key="4">
    <source>
        <dbReference type="PROSITE" id="PS50995"/>
    </source>
</evidence>
<dbReference type="SMART" id="SM00347">
    <property type="entry name" value="HTH_MARR"/>
    <property type="match status" value="1"/>
</dbReference>
<accession>A0A3P1CBZ2</accession>
<gene>
    <name evidence="5" type="ORF">EHT87_26975</name>
</gene>
<dbReference type="Gene3D" id="1.10.10.10">
    <property type="entry name" value="Winged helix-like DNA-binding domain superfamily/Winged helix DNA-binding domain"/>
    <property type="match status" value="1"/>
</dbReference>
<sequence>MIMNTEVVAVKQPFDFQLFYAIRERSLGRVMSKLKRFLGRHAEQRLSELGFTNFKASYIAFLGNLEEHGTTNNELAKRAGVTKQAMSKVVKLLEDDGYIYTVKNERDSRSSQIFINERGKQLLVAVHTCMEELRAKFHAIAGYEQVEQMIDTMVLLVREIEKDTGPLSGSPCIP</sequence>
<comment type="caution">
    <text evidence="5">The sequence shown here is derived from an EMBL/GenBank/DDBJ whole genome shotgun (WGS) entry which is preliminary data.</text>
</comment>
<evidence type="ECO:0000313" key="6">
    <source>
        <dbReference type="Proteomes" id="UP000274271"/>
    </source>
</evidence>
<proteinExistence type="predicted"/>
<dbReference type="OrthoDB" id="948423at2"/>
<dbReference type="PANTHER" id="PTHR42756:SF1">
    <property type="entry name" value="TRANSCRIPTIONAL REPRESSOR OF EMRAB OPERON"/>
    <property type="match status" value="1"/>
</dbReference>
<evidence type="ECO:0000256" key="2">
    <source>
        <dbReference type="ARBA" id="ARBA00023125"/>
    </source>
</evidence>
<keyword evidence="1" id="KW-0805">Transcription regulation</keyword>